<sequence length="265" mass="29370">MIKIRYVFLTIVAFAVVGLSSCNFGNEAANNSPTPNVTSETQVVEKAKNEEARDVDYMTKLALMKGHMIVGKELLDLNKPKQAEPHIGHPVEEIYADVEEELEKRQVKEFKTGLDDLHNLVKLKPSDPEIATNFASSMKAIDDAIAVVPEDKRKNPAFILQTINGLLDTANSEYGAAIAKDKIVEDIEYQDSRGFVLYAQELYDGIAEQMTKNNPQANKEIKTAMTDLIKAWPAAIAPEKPVKSPDEVNKLVKNIEQNVQSTISS</sequence>
<dbReference type="EMBL" id="LMTZ01000096">
    <property type="protein sequence ID" value="KST66501.1"/>
    <property type="molecule type" value="Genomic_DNA"/>
</dbReference>
<evidence type="ECO:0000313" key="3">
    <source>
        <dbReference type="Proteomes" id="UP000053372"/>
    </source>
</evidence>
<evidence type="ECO:0000313" key="2">
    <source>
        <dbReference type="EMBL" id="KST66501.1"/>
    </source>
</evidence>
<keyword evidence="3" id="KW-1185">Reference proteome</keyword>
<gene>
    <name evidence="2" type="ORF">BC008_42995</name>
</gene>
<feature type="signal peptide" evidence="1">
    <location>
        <begin position="1"/>
        <end position="28"/>
    </location>
</feature>
<comment type="caution">
    <text evidence="2">The sequence shown here is derived from an EMBL/GenBank/DDBJ whole genome shotgun (WGS) entry which is preliminary data.</text>
</comment>
<feature type="chain" id="PRO_5006890149" description="DNA uptake protein" evidence="1">
    <location>
        <begin position="29"/>
        <end position="265"/>
    </location>
</feature>
<accession>A0A0V7ZPA0</accession>
<keyword evidence="1" id="KW-0732">Signal</keyword>
<name>A0A0V7ZPA0_9CYAN</name>
<protein>
    <recommendedName>
        <fullName evidence="4">DNA uptake protein</fullName>
    </recommendedName>
</protein>
<evidence type="ECO:0000256" key="1">
    <source>
        <dbReference type="SAM" id="SignalP"/>
    </source>
</evidence>
<reference evidence="2 3" key="1">
    <citation type="journal article" date="2015" name="Genome Announc.">
        <title>Draft Genome of the Euendolithic (true boring) Cyanobacterium Mastigocoleus testarum strain BC008.</title>
        <authorList>
            <person name="Guida B.S."/>
            <person name="Garcia-Pichel F."/>
        </authorList>
    </citation>
    <scope>NUCLEOTIDE SEQUENCE [LARGE SCALE GENOMIC DNA]</scope>
    <source>
        <strain evidence="2 3">BC008</strain>
    </source>
</reference>
<dbReference type="PROSITE" id="PS51257">
    <property type="entry name" value="PROKAR_LIPOPROTEIN"/>
    <property type="match status" value="1"/>
</dbReference>
<evidence type="ECO:0008006" key="4">
    <source>
        <dbReference type="Google" id="ProtNLM"/>
    </source>
</evidence>
<organism evidence="2 3">
    <name type="scientific">Mastigocoleus testarum BC008</name>
    <dbReference type="NCBI Taxonomy" id="371196"/>
    <lineage>
        <taxon>Bacteria</taxon>
        <taxon>Bacillati</taxon>
        <taxon>Cyanobacteriota</taxon>
        <taxon>Cyanophyceae</taxon>
        <taxon>Nostocales</taxon>
        <taxon>Hapalosiphonaceae</taxon>
        <taxon>Mastigocoleus</taxon>
    </lineage>
</organism>
<proteinExistence type="predicted"/>
<dbReference type="RefSeq" id="WP_027840297.1">
    <property type="nucleotide sequence ID" value="NZ_LMTZ01000096.1"/>
</dbReference>
<dbReference type="OrthoDB" id="7359338at2"/>
<dbReference type="Proteomes" id="UP000053372">
    <property type="component" value="Unassembled WGS sequence"/>
</dbReference>
<dbReference type="AlphaFoldDB" id="A0A0V7ZPA0"/>